<comment type="caution">
    <text evidence="1">The sequence shown here is derived from an EMBL/GenBank/DDBJ whole genome shotgun (WGS) entry which is preliminary data.</text>
</comment>
<proteinExistence type="predicted"/>
<name>A0A840I957_9ACTN</name>
<reference evidence="1 2" key="1">
    <citation type="submission" date="2020-08" db="EMBL/GenBank/DDBJ databases">
        <title>Genomic Encyclopedia of Archaeal and Bacterial Type Strains, Phase II (KMG-II): from individual species to whole genera.</title>
        <authorList>
            <person name="Goeker M."/>
        </authorList>
    </citation>
    <scope>NUCLEOTIDE SEQUENCE [LARGE SCALE GENOMIC DNA]</scope>
    <source>
        <strain evidence="1 2">DSM 23288</strain>
    </source>
</reference>
<evidence type="ECO:0000313" key="1">
    <source>
        <dbReference type="EMBL" id="MBB4661396.1"/>
    </source>
</evidence>
<dbReference type="SUPFAM" id="SSF53850">
    <property type="entry name" value="Periplasmic binding protein-like II"/>
    <property type="match status" value="1"/>
</dbReference>
<evidence type="ECO:0000313" key="2">
    <source>
        <dbReference type="Proteomes" id="UP000585272"/>
    </source>
</evidence>
<dbReference type="Pfam" id="PF13416">
    <property type="entry name" value="SBP_bac_8"/>
    <property type="match status" value="1"/>
</dbReference>
<dbReference type="Gene3D" id="3.40.190.10">
    <property type="entry name" value="Periplasmic binding protein-like II"/>
    <property type="match status" value="2"/>
</dbReference>
<accession>A0A840I957</accession>
<dbReference type="RefSeq" id="WP_221242810.1">
    <property type="nucleotide sequence ID" value="NZ_JACHNU010000001.1"/>
</dbReference>
<protein>
    <submittedName>
        <fullName evidence="1">Putative spermidine/putrescine transport system substrate-binding protein</fullName>
    </submittedName>
</protein>
<gene>
    <name evidence="1" type="ORF">BDZ31_000969</name>
</gene>
<organism evidence="1 2">
    <name type="scientific">Conexibacter arvalis</name>
    <dbReference type="NCBI Taxonomy" id="912552"/>
    <lineage>
        <taxon>Bacteria</taxon>
        <taxon>Bacillati</taxon>
        <taxon>Actinomycetota</taxon>
        <taxon>Thermoleophilia</taxon>
        <taxon>Solirubrobacterales</taxon>
        <taxon>Conexibacteraceae</taxon>
        <taxon>Conexibacter</taxon>
    </lineage>
</organism>
<sequence length="373" mass="41198">METMSEIDRGSGYSGQTRRELLVKGGGALFGLSTVGALLGACGGSGGESSGAGSRLSRFILADWGGNTARIRRDTWGRAFTERTGLSVASTALDYGKFRAQVESGNVSWNWLDAEGWFALGNEDLFEEIPYDTLGITERDVLPVPNAFTPKAVMSYHSCYAIGHKTDGDLKPPEDWVEFFDTKAVPGKRSLFNWPYGTVEIALIADGVPYDELYPLDLDRAFRKIDSIRDDVVFYNSGAESQQLLVSGSVDFVQAWHNRIGSAAKLGSPVDLRWGQNLQIVTHHTISKHQKDPDACVEFIRTALSPEPLAEYARASLNAPPTQAAYDLLDEETRRWMSTNPAHLELSVGVIDDRWWGENLDRVSRAWTEWIGA</sequence>
<dbReference type="AlphaFoldDB" id="A0A840I957"/>
<dbReference type="Proteomes" id="UP000585272">
    <property type="component" value="Unassembled WGS sequence"/>
</dbReference>
<keyword evidence="2" id="KW-1185">Reference proteome</keyword>
<dbReference type="EMBL" id="JACHNU010000001">
    <property type="protein sequence ID" value="MBB4661396.1"/>
    <property type="molecule type" value="Genomic_DNA"/>
</dbReference>
<dbReference type="InterPro" id="IPR006059">
    <property type="entry name" value="SBP"/>
</dbReference>